<proteinExistence type="predicted"/>
<gene>
    <name evidence="2" type="ORF">GCM10009613_47350</name>
</gene>
<dbReference type="InterPro" id="IPR024726">
    <property type="entry name" value="FhuF_C"/>
</dbReference>
<keyword evidence="3" id="KW-1185">Reference proteome</keyword>
<reference evidence="3" key="1">
    <citation type="journal article" date="2019" name="Int. J. Syst. Evol. Microbiol.">
        <title>The Global Catalogue of Microorganisms (GCM) 10K type strain sequencing project: providing services to taxonomists for standard genome sequencing and annotation.</title>
        <authorList>
            <consortium name="The Broad Institute Genomics Platform"/>
            <consortium name="The Broad Institute Genome Sequencing Center for Infectious Disease"/>
            <person name="Wu L."/>
            <person name="Ma J."/>
        </authorList>
    </citation>
    <scope>NUCLEOTIDE SEQUENCE [LARGE SCALE GENOMIC DNA]</scope>
    <source>
        <strain evidence="3">JCM 11896</strain>
    </source>
</reference>
<evidence type="ECO:0000259" key="1">
    <source>
        <dbReference type="Pfam" id="PF11575"/>
    </source>
</evidence>
<evidence type="ECO:0000313" key="3">
    <source>
        <dbReference type="Proteomes" id="UP001501414"/>
    </source>
</evidence>
<protein>
    <recommendedName>
        <fullName evidence="1">Ferric siderophore reductase C-terminal domain-containing protein</fullName>
    </recommendedName>
</protein>
<accession>A0ABP4IQC2</accession>
<feature type="domain" description="Ferric siderophore reductase C-terminal" evidence="1">
    <location>
        <begin position="236"/>
        <end position="258"/>
    </location>
</feature>
<dbReference type="EMBL" id="BAAAJK010000033">
    <property type="protein sequence ID" value="GAA1396302.1"/>
    <property type="molecule type" value="Genomic_DNA"/>
</dbReference>
<organism evidence="2 3">
    <name type="scientific">Pseudonocardia kongjuensis</name>
    <dbReference type="NCBI Taxonomy" id="102227"/>
    <lineage>
        <taxon>Bacteria</taxon>
        <taxon>Bacillati</taxon>
        <taxon>Actinomycetota</taxon>
        <taxon>Actinomycetes</taxon>
        <taxon>Pseudonocardiales</taxon>
        <taxon>Pseudonocardiaceae</taxon>
        <taxon>Pseudonocardia</taxon>
    </lineage>
</organism>
<evidence type="ECO:0000313" key="2">
    <source>
        <dbReference type="EMBL" id="GAA1396302.1"/>
    </source>
</evidence>
<dbReference type="Proteomes" id="UP001501414">
    <property type="component" value="Unassembled WGS sequence"/>
</dbReference>
<dbReference type="RefSeq" id="WP_344026188.1">
    <property type="nucleotide sequence ID" value="NZ_BAAAJK010000033.1"/>
</dbReference>
<dbReference type="Pfam" id="PF11575">
    <property type="entry name" value="FhuF_C"/>
    <property type="match status" value="1"/>
</dbReference>
<comment type="caution">
    <text evidence="2">The sequence shown here is derived from an EMBL/GenBank/DDBJ whole genome shotgun (WGS) entry which is preliminary data.</text>
</comment>
<name>A0ABP4IQC2_9PSEU</name>
<sequence>MTSTSSVLTTVLADTPGTAPYWPVRVGSPGERPGPSLADLAGADLLGEAIAAMDAELDGGAALAAQTLLARLAGPAAGVPAELLFRSGRVPVPDPARMWFVTGTGGARTAPQLVLDPGTVVLVLPDDPLAGAAGTETVPDRDRLRARLVEWTHQAFGPVVETAVVLSRRGRRALWQVVADRLGNGFLMSGRASGQLPAARAEIETTLGDTGIRPLRLRPDWLEIEHEGTVELFRRRAVCCLYYKSRVHGEVYCATCPLLSREESIDRLRTAVADRDR</sequence>